<gene>
    <name evidence="1" type="ORF">BAE44_0000672</name>
</gene>
<dbReference type="AlphaFoldDB" id="A0A1E5WLR3"/>
<proteinExistence type="predicted"/>
<keyword evidence="2" id="KW-1185">Reference proteome</keyword>
<dbReference type="Proteomes" id="UP000095767">
    <property type="component" value="Unassembled WGS sequence"/>
</dbReference>
<dbReference type="PANTHER" id="PTHR33377:SF55">
    <property type="entry name" value="NB-ARC DOMAIN-CONTAINING PROTEIN"/>
    <property type="match status" value="1"/>
</dbReference>
<organism evidence="1 2">
    <name type="scientific">Dichanthelium oligosanthes</name>
    <dbReference type="NCBI Taxonomy" id="888268"/>
    <lineage>
        <taxon>Eukaryota</taxon>
        <taxon>Viridiplantae</taxon>
        <taxon>Streptophyta</taxon>
        <taxon>Embryophyta</taxon>
        <taxon>Tracheophyta</taxon>
        <taxon>Spermatophyta</taxon>
        <taxon>Magnoliopsida</taxon>
        <taxon>Liliopsida</taxon>
        <taxon>Poales</taxon>
        <taxon>Poaceae</taxon>
        <taxon>PACMAD clade</taxon>
        <taxon>Panicoideae</taxon>
        <taxon>Panicodae</taxon>
        <taxon>Paniceae</taxon>
        <taxon>Dichantheliinae</taxon>
        <taxon>Dichanthelium</taxon>
    </lineage>
</organism>
<accession>A0A1E5WLR3</accession>
<protein>
    <submittedName>
        <fullName evidence="1">Uncharacterized protein</fullName>
    </submittedName>
</protein>
<dbReference type="OrthoDB" id="680616at2759"/>
<evidence type="ECO:0000313" key="1">
    <source>
        <dbReference type="EMBL" id="OEL38309.1"/>
    </source>
</evidence>
<sequence>MVVVTDFAFLFDRFPRPAPGARELHRRLLGNIGSMVEEAEGRHITNHQLLCHLKALTMGMYRGCFVLKVMDLDDVRNAGGESDDDEEDKTVAAATAGKRSSFALCSPFNKAKCSRVTSLILGGGGGGGGDDGTKRMAAVVGAKNVGKTTLVKHACDDERVRIEWFKTPNIVRAGGRPG</sequence>
<dbReference type="PANTHER" id="PTHR33377">
    <property type="entry name" value="OS10G0134700 PROTEIN-RELATED"/>
    <property type="match status" value="1"/>
</dbReference>
<comment type="caution">
    <text evidence="1">The sequence shown here is derived from an EMBL/GenBank/DDBJ whole genome shotgun (WGS) entry which is preliminary data.</text>
</comment>
<evidence type="ECO:0000313" key="2">
    <source>
        <dbReference type="Proteomes" id="UP000095767"/>
    </source>
</evidence>
<reference evidence="1 2" key="1">
    <citation type="submission" date="2016-09" db="EMBL/GenBank/DDBJ databases">
        <title>The draft genome of Dichanthelium oligosanthes: A C3 panicoid grass species.</title>
        <authorList>
            <person name="Studer A.J."/>
            <person name="Schnable J.C."/>
            <person name="Brutnell T.P."/>
        </authorList>
    </citation>
    <scope>NUCLEOTIDE SEQUENCE [LARGE SCALE GENOMIC DNA]</scope>
    <source>
        <strain evidence="2">cv. Kellogg 1175</strain>
        <tissue evidence="1">Leaf</tissue>
    </source>
</reference>
<name>A0A1E5WLR3_9POAL</name>
<dbReference type="EMBL" id="LWDX02002233">
    <property type="protein sequence ID" value="OEL38309.1"/>
    <property type="molecule type" value="Genomic_DNA"/>
</dbReference>